<sequence>MWKQCSEALDTIKAIWERAGCAIAFFRPVQDMVRLLKAPLSDANANLKVKAANVLATVATSVGPEIAKMSKLLRPSLITGVADNKKAMQAAALHALHQWHLAFKGIEMNKHATVCRRKQLVSIRTELELKRMKLLYV</sequence>
<evidence type="ECO:0000313" key="2">
    <source>
        <dbReference type="Proteomes" id="UP001163321"/>
    </source>
</evidence>
<organism evidence="1 2">
    <name type="scientific">Peronosclerospora sorghi</name>
    <dbReference type="NCBI Taxonomy" id="230839"/>
    <lineage>
        <taxon>Eukaryota</taxon>
        <taxon>Sar</taxon>
        <taxon>Stramenopiles</taxon>
        <taxon>Oomycota</taxon>
        <taxon>Peronosporomycetes</taxon>
        <taxon>Peronosporales</taxon>
        <taxon>Peronosporaceae</taxon>
        <taxon>Peronosclerospora</taxon>
    </lineage>
</organism>
<gene>
    <name evidence="1" type="ORF">PsorP6_005032</name>
</gene>
<accession>A0ACC0W4E8</accession>
<comment type="caution">
    <text evidence="1">The sequence shown here is derived from an EMBL/GenBank/DDBJ whole genome shotgun (WGS) entry which is preliminary data.</text>
</comment>
<proteinExistence type="predicted"/>
<keyword evidence="2" id="KW-1185">Reference proteome</keyword>
<evidence type="ECO:0000313" key="1">
    <source>
        <dbReference type="EMBL" id="KAI9912964.1"/>
    </source>
</evidence>
<dbReference type="Proteomes" id="UP001163321">
    <property type="component" value="Chromosome 4"/>
</dbReference>
<name>A0ACC0W4E8_9STRA</name>
<dbReference type="EMBL" id="CM047583">
    <property type="protein sequence ID" value="KAI9912964.1"/>
    <property type="molecule type" value="Genomic_DNA"/>
</dbReference>
<protein>
    <submittedName>
        <fullName evidence="1">Uncharacterized protein</fullName>
    </submittedName>
</protein>
<reference evidence="1 2" key="1">
    <citation type="journal article" date="2022" name="bioRxiv">
        <title>The genome of the oomycete Peronosclerospora sorghi, a cosmopolitan pathogen of maize and sorghum, is inflated with dispersed pseudogenes.</title>
        <authorList>
            <person name="Fletcher K."/>
            <person name="Martin F."/>
            <person name="Isakeit T."/>
            <person name="Cavanaugh K."/>
            <person name="Magill C."/>
            <person name="Michelmore R."/>
        </authorList>
    </citation>
    <scope>NUCLEOTIDE SEQUENCE [LARGE SCALE GENOMIC DNA]</scope>
    <source>
        <strain evidence="1">P6</strain>
    </source>
</reference>